<keyword evidence="2" id="KW-1185">Reference proteome</keyword>
<protein>
    <submittedName>
        <fullName evidence="1">26272_t:CDS:1</fullName>
    </submittedName>
</protein>
<dbReference type="EMBL" id="CAJVQC010070486">
    <property type="protein sequence ID" value="CAG8809752.1"/>
    <property type="molecule type" value="Genomic_DNA"/>
</dbReference>
<sequence>RKWIENRIANEHINYFEFDEFEKCDKIGSSAFATVYRLKLMRKVDIYPNIIHFFDKIDTKSTGYTFVLEYANGGTLRNFLEENANNLDWNIKNRLAIELVDS</sequence>
<reference evidence="1" key="1">
    <citation type="submission" date="2021-06" db="EMBL/GenBank/DDBJ databases">
        <authorList>
            <person name="Kallberg Y."/>
            <person name="Tangrot J."/>
            <person name="Rosling A."/>
        </authorList>
    </citation>
    <scope>NUCLEOTIDE SEQUENCE</scope>
    <source>
        <strain evidence="1">MA461A</strain>
    </source>
</reference>
<proteinExistence type="predicted"/>
<name>A0ACA9RUT3_9GLOM</name>
<dbReference type="Proteomes" id="UP000789920">
    <property type="component" value="Unassembled WGS sequence"/>
</dbReference>
<comment type="caution">
    <text evidence="1">The sequence shown here is derived from an EMBL/GenBank/DDBJ whole genome shotgun (WGS) entry which is preliminary data.</text>
</comment>
<organism evidence="1 2">
    <name type="scientific">Racocetra persica</name>
    <dbReference type="NCBI Taxonomy" id="160502"/>
    <lineage>
        <taxon>Eukaryota</taxon>
        <taxon>Fungi</taxon>
        <taxon>Fungi incertae sedis</taxon>
        <taxon>Mucoromycota</taxon>
        <taxon>Glomeromycotina</taxon>
        <taxon>Glomeromycetes</taxon>
        <taxon>Diversisporales</taxon>
        <taxon>Gigasporaceae</taxon>
        <taxon>Racocetra</taxon>
    </lineage>
</organism>
<accession>A0ACA9RUT3</accession>
<gene>
    <name evidence="1" type="ORF">RPERSI_LOCUS22932</name>
</gene>
<evidence type="ECO:0000313" key="2">
    <source>
        <dbReference type="Proteomes" id="UP000789920"/>
    </source>
</evidence>
<evidence type="ECO:0000313" key="1">
    <source>
        <dbReference type="EMBL" id="CAG8809752.1"/>
    </source>
</evidence>
<feature type="non-terminal residue" evidence="1">
    <location>
        <position position="1"/>
    </location>
</feature>
<feature type="non-terminal residue" evidence="1">
    <location>
        <position position="102"/>
    </location>
</feature>